<protein>
    <submittedName>
        <fullName evidence="2">Uncharacterized protein</fullName>
    </submittedName>
</protein>
<evidence type="ECO:0000313" key="3">
    <source>
        <dbReference type="Proteomes" id="UP000224567"/>
    </source>
</evidence>
<dbReference type="Proteomes" id="UP000224567">
    <property type="component" value="Unassembled WGS sequence"/>
</dbReference>
<keyword evidence="1" id="KW-0732">Signal</keyword>
<evidence type="ECO:0000313" key="2">
    <source>
        <dbReference type="EMBL" id="PHT24447.1"/>
    </source>
</evidence>
<dbReference type="AlphaFoldDB" id="A0A2G2UUN4"/>
<evidence type="ECO:0000256" key="1">
    <source>
        <dbReference type="SAM" id="SignalP"/>
    </source>
</evidence>
<dbReference type="Gene3D" id="3.10.20.90">
    <property type="entry name" value="Phosphatidylinositol 3-kinase Catalytic Subunit, Chain A, domain 1"/>
    <property type="match status" value="1"/>
</dbReference>
<gene>
    <name evidence="2" type="ORF">CQW23_35821</name>
</gene>
<reference evidence="2 3" key="1">
    <citation type="journal article" date="2017" name="Genome Biol.">
        <title>New reference genome sequences of hot pepper reveal the massive evolution of plant disease-resistance genes by retroduplication.</title>
        <authorList>
            <person name="Kim S."/>
            <person name="Park J."/>
            <person name="Yeom S.I."/>
            <person name="Kim Y.M."/>
            <person name="Seo E."/>
            <person name="Kim K.T."/>
            <person name="Kim M.S."/>
            <person name="Lee J.M."/>
            <person name="Cheong K."/>
            <person name="Shin H.S."/>
            <person name="Kim S.B."/>
            <person name="Han K."/>
            <person name="Lee J."/>
            <person name="Park M."/>
            <person name="Lee H.A."/>
            <person name="Lee H.Y."/>
            <person name="Lee Y."/>
            <person name="Oh S."/>
            <person name="Lee J.H."/>
            <person name="Choi E."/>
            <person name="Choi E."/>
            <person name="Lee S.E."/>
            <person name="Jeon J."/>
            <person name="Kim H."/>
            <person name="Choi G."/>
            <person name="Song H."/>
            <person name="Lee J."/>
            <person name="Lee S.C."/>
            <person name="Kwon J.K."/>
            <person name="Lee H.Y."/>
            <person name="Koo N."/>
            <person name="Hong Y."/>
            <person name="Kim R.W."/>
            <person name="Kang W.H."/>
            <person name="Huh J.H."/>
            <person name="Kang B.C."/>
            <person name="Yang T.J."/>
            <person name="Lee Y.H."/>
            <person name="Bennetzen J.L."/>
            <person name="Choi D."/>
        </authorList>
    </citation>
    <scope>NUCLEOTIDE SEQUENCE [LARGE SCALE GENOMIC DNA]</scope>
    <source>
        <strain evidence="3">cv. PBC81</strain>
    </source>
</reference>
<organism evidence="2 3">
    <name type="scientific">Capsicum baccatum</name>
    <name type="common">Peruvian pepper</name>
    <dbReference type="NCBI Taxonomy" id="33114"/>
    <lineage>
        <taxon>Eukaryota</taxon>
        <taxon>Viridiplantae</taxon>
        <taxon>Streptophyta</taxon>
        <taxon>Embryophyta</taxon>
        <taxon>Tracheophyta</taxon>
        <taxon>Spermatophyta</taxon>
        <taxon>Magnoliopsida</taxon>
        <taxon>eudicotyledons</taxon>
        <taxon>Gunneridae</taxon>
        <taxon>Pentapetalae</taxon>
        <taxon>asterids</taxon>
        <taxon>lamiids</taxon>
        <taxon>Solanales</taxon>
        <taxon>Solanaceae</taxon>
        <taxon>Solanoideae</taxon>
        <taxon>Capsiceae</taxon>
        <taxon>Capsicum</taxon>
    </lineage>
</organism>
<comment type="caution">
    <text evidence="2">The sequence shown here is derived from an EMBL/GenBank/DDBJ whole genome shotgun (WGS) entry which is preliminary data.</text>
</comment>
<accession>A0A2G2UUN4</accession>
<keyword evidence="3" id="KW-1185">Reference proteome</keyword>
<feature type="chain" id="PRO_5013915115" evidence="1">
    <location>
        <begin position="17"/>
        <end position="71"/>
    </location>
</feature>
<feature type="signal peptide" evidence="1">
    <location>
        <begin position="1"/>
        <end position="16"/>
    </location>
</feature>
<dbReference type="EMBL" id="MLFT02018185">
    <property type="protein sequence ID" value="PHT24447.1"/>
    <property type="molecule type" value="Genomic_DNA"/>
</dbReference>
<dbReference type="STRING" id="33114.A0A2G2UUN4"/>
<proteinExistence type="predicted"/>
<dbReference type="OrthoDB" id="1934346at2759"/>
<sequence>MLLVLGVLCSIHCCAAVLLVGDDPWEEFVGCVRCIRILSPTEVQQMGEEGMQLLNSAGLQGINGSTSEYPN</sequence>
<reference evidence="3" key="2">
    <citation type="journal article" date="2017" name="J. Anim. Genet.">
        <title>Multiple reference genome sequences of hot pepper reveal the massive evolution of plant disease resistance genes by retroduplication.</title>
        <authorList>
            <person name="Kim S."/>
            <person name="Park J."/>
            <person name="Yeom S.-I."/>
            <person name="Kim Y.-M."/>
            <person name="Seo E."/>
            <person name="Kim K.-T."/>
            <person name="Kim M.-S."/>
            <person name="Lee J.M."/>
            <person name="Cheong K."/>
            <person name="Shin H.-S."/>
            <person name="Kim S.-B."/>
            <person name="Han K."/>
            <person name="Lee J."/>
            <person name="Park M."/>
            <person name="Lee H.-A."/>
            <person name="Lee H.-Y."/>
            <person name="Lee Y."/>
            <person name="Oh S."/>
            <person name="Lee J.H."/>
            <person name="Choi E."/>
            <person name="Choi E."/>
            <person name="Lee S.E."/>
            <person name="Jeon J."/>
            <person name="Kim H."/>
            <person name="Choi G."/>
            <person name="Song H."/>
            <person name="Lee J."/>
            <person name="Lee S.-C."/>
            <person name="Kwon J.-K."/>
            <person name="Lee H.-Y."/>
            <person name="Koo N."/>
            <person name="Hong Y."/>
            <person name="Kim R.W."/>
            <person name="Kang W.-H."/>
            <person name="Huh J.H."/>
            <person name="Kang B.-C."/>
            <person name="Yang T.-J."/>
            <person name="Lee Y.-H."/>
            <person name="Bennetzen J.L."/>
            <person name="Choi D."/>
        </authorList>
    </citation>
    <scope>NUCLEOTIDE SEQUENCE [LARGE SCALE GENOMIC DNA]</scope>
    <source>
        <strain evidence="3">cv. PBC81</strain>
    </source>
</reference>
<name>A0A2G2UUN4_CAPBA</name>